<protein>
    <submittedName>
        <fullName evidence="2">Uncharacterized protein</fullName>
    </submittedName>
</protein>
<feature type="compositionally biased region" description="Polar residues" evidence="1">
    <location>
        <begin position="34"/>
        <end position="44"/>
    </location>
</feature>
<evidence type="ECO:0000256" key="1">
    <source>
        <dbReference type="SAM" id="MobiDB-lite"/>
    </source>
</evidence>
<feature type="region of interest" description="Disordered" evidence="1">
    <location>
        <begin position="1"/>
        <end position="56"/>
    </location>
</feature>
<evidence type="ECO:0000313" key="3">
    <source>
        <dbReference type="Proteomes" id="UP001583177"/>
    </source>
</evidence>
<reference evidence="2 3" key="1">
    <citation type="journal article" date="2024" name="IMA Fungus">
        <title>IMA Genome - F19 : A genome assembly and annotation guide to empower mycologists, including annotated draft genome sequences of Ceratocystis pirilliformis, Diaporthe australafricana, Fusarium ophioides, Paecilomyces lecythidis, and Sporothrix stenoceras.</title>
        <authorList>
            <person name="Aylward J."/>
            <person name="Wilson A.M."/>
            <person name="Visagie C.M."/>
            <person name="Spraker J."/>
            <person name="Barnes I."/>
            <person name="Buitendag C."/>
            <person name="Ceriani C."/>
            <person name="Del Mar Angel L."/>
            <person name="du Plessis D."/>
            <person name="Fuchs T."/>
            <person name="Gasser K."/>
            <person name="Kramer D."/>
            <person name="Li W."/>
            <person name="Munsamy K."/>
            <person name="Piso A."/>
            <person name="Price J.L."/>
            <person name="Sonnekus B."/>
            <person name="Thomas C."/>
            <person name="van der Nest A."/>
            <person name="van Dijk A."/>
            <person name="van Heerden A."/>
            <person name="van Vuuren N."/>
            <person name="Yilmaz N."/>
            <person name="Duong T.A."/>
            <person name="van der Merwe N.A."/>
            <person name="Wingfield M.J."/>
            <person name="Wingfield B.D."/>
        </authorList>
    </citation>
    <scope>NUCLEOTIDE SEQUENCE [LARGE SCALE GENOMIC DNA]</scope>
    <source>
        <strain evidence="2 3">CMW 18300</strain>
    </source>
</reference>
<feature type="compositionally biased region" description="Polar residues" evidence="1">
    <location>
        <begin position="1"/>
        <end position="10"/>
    </location>
</feature>
<accession>A0ABR3WL94</accession>
<feature type="region of interest" description="Disordered" evidence="1">
    <location>
        <begin position="114"/>
        <end position="194"/>
    </location>
</feature>
<feature type="region of interest" description="Disordered" evidence="1">
    <location>
        <begin position="78"/>
        <end position="97"/>
    </location>
</feature>
<name>A0ABR3WL94_9PEZI</name>
<keyword evidence="3" id="KW-1185">Reference proteome</keyword>
<feature type="compositionally biased region" description="Low complexity" evidence="1">
    <location>
        <begin position="119"/>
        <end position="132"/>
    </location>
</feature>
<comment type="caution">
    <text evidence="2">The sequence shown here is derived from an EMBL/GenBank/DDBJ whole genome shotgun (WGS) entry which is preliminary data.</text>
</comment>
<proteinExistence type="predicted"/>
<gene>
    <name evidence="2" type="ORF">Daus18300_007640</name>
</gene>
<dbReference type="EMBL" id="JAWRVE010000068">
    <property type="protein sequence ID" value="KAL1864408.1"/>
    <property type="molecule type" value="Genomic_DNA"/>
</dbReference>
<dbReference type="Proteomes" id="UP001583177">
    <property type="component" value="Unassembled WGS sequence"/>
</dbReference>
<sequence>MSNNNNNTSGPGDPSSALSKKARLAHWITGGTGRSPSTMSSFTRMTRDRNDVKKANEAWRLSRERALGEHQQQWGRSGFVGAVDQARGTAPKPKGMALIRWYRDGRGGLRAEHENVAGQPEQQQQEQQEQQQTRLEEDIYGAHDDAVREGTERGNTGDADAAAGTVNGDTVGPQQTAAAGDDHNAGSPAQHTQQ</sequence>
<organism evidence="2 3">
    <name type="scientific">Diaporthe australafricana</name>
    <dbReference type="NCBI Taxonomy" id="127596"/>
    <lineage>
        <taxon>Eukaryota</taxon>
        <taxon>Fungi</taxon>
        <taxon>Dikarya</taxon>
        <taxon>Ascomycota</taxon>
        <taxon>Pezizomycotina</taxon>
        <taxon>Sordariomycetes</taxon>
        <taxon>Sordariomycetidae</taxon>
        <taxon>Diaporthales</taxon>
        <taxon>Diaporthaceae</taxon>
        <taxon>Diaporthe</taxon>
    </lineage>
</organism>
<evidence type="ECO:0000313" key="2">
    <source>
        <dbReference type="EMBL" id="KAL1864408.1"/>
    </source>
</evidence>
<feature type="compositionally biased region" description="Basic and acidic residues" evidence="1">
    <location>
        <begin position="134"/>
        <end position="152"/>
    </location>
</feature>
<feature type="compositionally biased region" description="Low complexity" evidence="1">
    <location>
        <begin position="154"/>
        <end position="170"/>
    </location>
</feature>
<feature type="compositionally biased region" description="Basic and acidic residues" evidence="1">
    <location>
        <begin position="45"/>
        <end position="56"/>
    </location>
</feature>